<sequence length="148" mass="16445">MAWISRRRTRTGWWKHPGAAMLPDDGDAAIAAFLGGGIDPAGFRHRDHVRVAFEMLRRAPFLEVAPAYAAALRALAVKAGRPGAYHETITVGFLALVGERLLAGDESFARFERDNPDLFDKAVLQRWYSAERLSSAAARRTFLLPEPR</sequence>
<comment type="caution">
    <text evidence="1">The sequence shown here is derived from an EMBL/GenBank/DDBJ whole genome shotgun (WGS) entry which is preliminary data.</text>
</comment>
<protein>
    <submittedName>
        <fullName evidence="1">Uncharacterized protein</fullName>
    </submittedName>
</protein>
<evidence type="ECO:0000313" key="2">
    <source>
        <dbReference type="Proteomes" id="UP000646365"/>
    </source>
</evidence>
<organism evidence="1 2">
    <name type="scientific">Aliidongia dinghuensis</name>
    <dbReference type="NCBI Taxonomy" id="1867774"/>
    <lineage>
        <taxon>Bacteria</taxon>
        <taxon>Pseudomonadati</taxon>
        <taxon>Pseudomonadota</taxon>
        <taxon>Alphaproteobacteria</taxon>
        <taxon>Rhodospirillales</taxon>
        <taxon>Dongiaceae</taxon>
        <taxon>Aliidongia</taxon>
    </lineage>
</organism>
<reference evidence="1" key="2">
    <citation type="submission" date="2020-09" db="EMBL/GenBank/DDBJ databases">
        <authorList>
            <person name="Sun Q."/>
            <person name="Zhou Y."/>
        </authorList>
    </citation>
    <scope>NUCLEOTIDE SEQUENCE</scope>
    <source>
        <strain evidence="1">CGMCC 1.15725</strain>
    </source>
</reference>
<proteinExistence type="predicted"/>
<evidence type="ECO:0000313" key="1">
    <source>
        <dbReference type="EMBL" id="GGF29534.1"/>
    </source>
</evidence>
<gene>
    <name evidence="1" type="ORF">GCM10011611_39500</name>
</gene>
<dbReference type="Proteomes" id="UP000646365">
    <property type="component" value="Unassembled WGS sequence"/>
</dbReference>
<dbReference type="AlphaFoldDB" id="A0A8J2YWH0"/>
<keyword evidence="2" id="KW-1185">Reference proteome</keyword>
<accession>A0A8J2YWH0</accession>
<dbReference type="EMBL" id="BMJQ01000010">
    <property type="protein sequence ID" value="GGF29534.1"/>
    <property type="molecule type" value="Genomic_DNA"/>
</dbReference>
<name>A0A8J2YWH0_9PROT</name>
<reference evidence="1" key="1">
    <citation type="journal article" date="2014" name="Int. J. Syst. Evol. Microbiol.">
        <title>Complete genome sequence of Corynebacterium casei LMG S-19264T (=DSM 44701T), isolated from a smear-ripened cheese.</title>
        <authorList>
            <consortium name="US DOE Joint Genome Institute (JGI-PGF)"/>
            <person name="Walter F."/>
            <person name="Albersmeier A."/>
            <person name="Kalinowski J."/>
            <person name="Ruckert C."/>
        </authorList>
    </citation>
    <scope>NUCLEOTIDE SEQUENCE</scope>
    <source>
        <strain evidence="1">CGMCC 1.15725</strain>
    </source>
</reference>